<evidence type="ECO:0000313" key="2">
    <source>
        <dbReference type="Proteomes" id="UP000712673"/>
    </source>
</evidence>
<protein>
    <submittedName>
        <fullName evidence="1">Type II toxin-antitoxin system HicB family antitoxin</fullName>
    </submittedName>
</protein>
<name>A0A937VZW2_UNCTE</name>
<gene>
    <name evidence="1" type="ORF">FJZ47_10300</name>
</gene>
<sequence length="75" mass="8315">MKQPQQFLTIIEREGTGYVALCPALDIASQGMTVEEARQNVIEAIELFFETAAPSEVQNRLHNEVFVTHVEVAVG</sequence>
<accession>A0A937VZW2</accession>
<dbReference type="Gene3D" id="3.30.160.250">
    <property type="match status" value="1"/>
</dbReference>
<dbReference type="PANTHER" id="PTHR34504">
    <property type="entry name" value="ANTITOXIN HICB"/>
    <property type="match status" value="1"/>
</dbReference>
<dbReference type="EMBL" id="VGLS01000272">
    <property type="protein sequence ID" value="MBM3224181.1"/>
    <property type="molecule type" value="Genomic_DNA"/>
</dbReference>
<dbReference type="PANTHER" id="PTHR34504:SF2">
    <property type="entry name" value="UPF0150 PROTEIN SSL0259"/>
    <property type="match status" value="1"/>
</dbReference>
<dbReference type="SUPFAM" id="SSF143100">
    <property type="entry name" value="TTHA1013/TTHA0281-like"/>
    <property type="match status" value="1"/>
</dbReference>
<dbReference type="Proteomes" id="UP000712673">
    <property type="component" value="Unassembled WGS sequence"/>
</dbReference>
<dbReference type="InterPro" id="IPR051404">
    <property type="entry name" value="TA_system_antitoxin"/>
</dbReference>
<evidence type="ECO:0000313" key="1">
    <source>
        <dbReference type="EMBL" id="MBM3224181.1"/>
    </source>
</evidence>
<dbReference type="AlphaFoldDB" id="A0A937VZW2"/>
<comment type="caution">
    <text evidence="1">The sequence shown here is derived from an EMBL/GenBank/DDBJ whole genome shotgun (WGS) entry which is preliminary data.</text>
</comment>
<dbReference type="InterPro" id="IPR035069">
    <property type="entry name" value="TTHA1013/TTHA0281-like"/>
</dbReference>
<reference evidence="1" key="1">
    <citation type="submission" date="2019-03" db="EMBL/GenBank/DDBJ databases">
        <title>Lake Tanganyika Metagenome-Assembled Genomes (MAGs).</title>
        <authorList>
            <person name="Tran P."/>
        </authorList>
    </citation>
    <scope>NUCLEOTIDE SEQUENCE</scope>
    <source>
        <strain evidence="1">K_DeepCast_65m_m2_066</strain>
    </source>
</reference>
<organism evidence="1 2">
    <name type="scientific">Tectimicrobiota bacterium</name>
    <dbReference type="NCBI Taxonomy" id="2528274"/>
    <lineage>
        <taxon>Bacteria</taxon>
        <taxon>Pseudomonadati</taxon>
        <taxon>Nitrospinota/Tectimicrobiota group</taxon>
        <taxon>Candidatus Tectimicrobiota</taxon>
    </lineage>
</organism>
<proteinExistence type="predicted"/>